<sequence length="106" mass="11663">MIPPSDRSSNPVSTSYPDILQIHRFDPLVTLEETTKALHDQVESNKGETVIIGRPCAHAAVTTTRSSQIKVAHVTPVARRPSILVCEMRLRGEGDDFVEAGVTHYI</sequence>
<dbReference type="Proteomes" id="UP000092154">
    <property type="component" value="Unassembled WGS sequence"/>
</dbReference>
<reference evidence="1 2" key="1">
    <citation type="submission" date="2016-06" db="EMBL/GenBank/DDBJ databases">
        <title>Comparative genomics of the ectomycorrhizal sister species Rhizopogon vinicolor and Rhizopogon vesiculosus (Basidiomycota: Boletales) reveals a divergence of the mating type B locus.</title>
        <authorList>
            <consortium name="DOE Joint Genome Institute"/>
            <person name="Mujic A.B."/>
            <person name="Kuo A."/>
            <person name="Tritt A."/>
            <person name="Lipzen A."/>
            <person name="Chen C."/>
            <person name="Johnson J."/>
            <person name="Sharma A."/>
            <person name="Barry K."/>
            <person name="Grigoriev I.V."/>
            <person name="Spatafora J.W."/>
        </authorList>
    </citation>
    <scope>NUCLEOTIDE SEQUENCE [LARGE SCALE GENOMIC DNA]</scope>
    <source>
        <strain evidence="1 2">AM-OR11-026</strain>
    </source>
</reference>
<proteinExistence type="predicted"/>
<organism evidence="1 2">
    <name type="scientific">Rhizopogon vinicolor AM-OR11-026</name>
    <dbReference type="NCBI Taxonomy" id="1314800"/>
    <lineage>
        <taxon>Eukaryota</taxon>
        <taxon>Fungi</taxon>
        <taxon>Dikarya</taxon>
        <taxon>Basidiomycota</taxon>
        <taxon>Agaricomycotina</taxon>
        <taxon>Agaricomycetes</taxon>
        <taxon>Agaricomycetidae</taxon>
        <taxon>Boletales</taxon>
        <taxon>Suillineae</taxon>
        <taxon>Rhizopogonaceae</taxon>
        <taxon>Rhizopogon</taxon>
    </lineage>
</organism>
<evidence type="ECO:0000313" key="2">
    <source>
        <dbReference type="Proteomes" id="UP000092154"/>
    </source>
</evidence>
<dbReference type="OrthoDB" id="1720422at2759"/>
<evidence type="ECO:0000313" key="1">
    <source>
        <dbReference type="EMBL" id="OAX32125.1"/>
    </source>
</evidence>
<dbReference type="AlphaFoldDB" id="A0A1B7MHQ2"/>
<name>A0A1B7MHQ2_9AGAM</name>
<protein>
    <recommendedName>
        <fullName evidence="3">NADP-dependent oxidoreductase domain-containing protein</fullName>
    </recommendedName>
</protein>
<accession>A0A1B7MHQ2</accession>
<keyword evidence="2" id="KW-1185">Reference proteome</keyword>
<evidence type="ECO:0008006" key="3">
    <source>
        <dbReference type="Google" id="ProtNLM"/>
    </source>
</evidence>
<dbReference type="EMBL" id="KV449110">
    <property type="protein sequence ID" value="OAX32125.1"/>
    <property type="molecule type" value="Genomic_DNA"/>
</dbReference>
<dbReference type="InParanoid" id="A0A1B7MHQ2"/>
<dbReference type="InterPro" id="IPR036812">
    <property type="entry name" value="NAD(P)_OxRdtase_dom_sf"/>
</dbReference>
<dbReference type="SUPFAM" id="SSF51430">
    <property type="entry name" value="NAD(P)-linked oxidoreductase"/>
    <property type="match status" value="1"/>
</dbReference>
<gene>
    <name evidence="1" type="ORF">K503DRAFT_787401</name>
</gene>